<accession>A0A0D1YUA9</accession>
<feature type="transmembrane region" description="Helical" evidence="2">
    <location>
        <begin position="61"/>
        <end position="79"/>
    </location>
</feature>
<feature type="transmembrane region" description="Helical" evidence="2">
    <location>
        <begin position="403"/>
        <end position="421"/>
    </location>
</feature>
<dbReference type="OrthoDB" id="4121249at2759"/>
<feature type="transmembrane region" description="Helical" evidence="2">
    <location>
        <begin position="161"/>
        <end position="179"/>
    </location>
</feature>
<evidence type="ECO:0000256" key="1">
    <source>
        <dbReference type="SAM" id="MobiDB-lite"/>
    </source>
</evidence>
<dbReference type="EMBL" id="KN846951">
    <property type="protein sequence ID" value="KIV85054.1"/>
    <property type="molecule type" value="Genomic_DNA"/>
</dbReference>
<dbReference type="Proteomes" id="UP000053599">
    <property type="component" value="Unassembled WGS sequence"/>
</dbReference>
<feature type="region of interest" description="Disordered" evidence="1">
    <location>
        <begin position="457"/>
        <end position="532"/>
    </location>
</feature>
<organism evidence="3 4">
    <name type="scientific">Exophiala sideris</name>
    <dbReference type="NCBI Taxonomy" id="1016849"/>
    <lineage>
        <taxon>Eukaryota</taxon>
        <taxon>Fungi</taxon>
        <taxon>Dikarya</taxon>
        <taxon>Ascomycota</taxon>
        <taxon>Pezizomycotina</taxon>
        <taxon>Eurotiomycetes</taxon>
        <taxon>Chaetothyriomycetidae</taxon>
        <taxon>Chaetothyriales</taxon>
        <taxon>Herpotrichiellaceae</taxon>
        <taxon>Exophiala</taxon>
    </lineage>
</organism>
<keyword evidence="2" id="KW-0812">Transmembrane</keyword>
<name>A0A0D1YUA9_9EURO</name>
<feature type="transmembrane region" description="Helical" evidence="2">
    <location>
        <begin position="216"/>
        <end position="244"/>
    </location>
</feature>
<dbReference type="AlphaFoldDB" id="A0A0D1YUA9"/>
<feature type="compositionally biased region" description="Basic and acidic residues" evidence="1">
    <location>
        <begin position="457"/>
        <end position="497"/>
    </location>
</feature>
<feature type="transmembrane region" description="Helical" evidence="2">
    <location>
        <begin position="250"/>
        <end position="275"/>
    </location>
</feature>
<dbReference type="STRING" id="1016849.A0A0D1YUA9"/>
<evidence type="ECO:0000313" key="4">
    <source>
        <dbReference type="Proteomes" id="UP000053599"/>
    </source>
</evidence>
<sequence>MSIFKERVQLSQQHILLVAFFALSAAFPTPFASPGIRQIAATASSDTCAHPGNSDFYGFGIRIGIYLQILTTMASMLYIPESLSDCENANAVLLLATFIALGKSVGNKELQVVDVVVLLRILWLIIVCGFSLPDFTDEVLDAMKNKRHHYVKSLTTKAAVIFRWVLFGFIAGYNAWFWFRGLDSFEVQRGCPTFAFFFSKLDVHGALRRIYNFTSIMLVVVYGILPVMLLGVGVFLMLCGLVIVSMFISLFIFILAAEAFCLLFVAGAGVIYFSAKLLRLESHPRWERTFEAWRKIVYLGKTREQWLEIARTQRRNLFTWWYNQRNTSGKPDGIALMLMADSADTSDRHTPETKPEKTQVPRWKKVYLAFLLMHYVFSITGIELTIFWNSVEDPYALGPTGQLIPFVIGILSATKVLGQVINEIEKKLYERTLEHYPDIAGPKASQATAMGQYQKVEQNEHDKQDEENKDTSNDAADLDRRSTIPEHITSHEVRISSEDDINSQPKDEPTVAVTNAENTSESASLLPHQGTE</sequence>
<gene>
    <name evidence="3" type="ORF">PV11_00790</name>
</gene>
<proteinExistence type="predicted"/>
<evidence type="ECO:0000256" key="2">
    <source>
        <dbReference type="SAM" id="Phobius"/>
    </source>
</evidence>
<keyword evidence="2" id="KW-1133">Transmembrane helix</keyword>
<protein>
    <submittedName>
        <fullName evidence="3">Uncharacterized protein</fullName>
    </submittedName>
</protein>
<feature type="transmembrane region" description="Helical" evidence="2">
    <location>
        <begin position="366"/>
        <end position="391"/>
    </location>
</feature>
<feature type="transmembrane region" description="Helical" evidence="2">
    <location>
        <begin position="112"/>
        <end position="132"/>
    </location>
</feature>
<feature type="compositionally biased region" description="Polar residues" evidence="1">
    <location>
        <begin position="512"/>
        <end position="523"/>
    </location>
</feature>
<dbReference type="HOGENOM" id="CLU_514825_0_0_1"/>
<evidence type="ECO:0000313" key="3">
    <source>
        <dbReference type="EMBL" id="KIV85054.1"/>
    </source>
</evidence>
<reference evidence="3 4" key="1">
    <citation type="submission" date="2015-01" db="EMBL/GenBank/DDBJ databases">
        <title>The Genome Sequence of Exophiala sideris CBS121828.</title>
        <authorList>
            <consortium name="The Broad Institute Genomics Platform"/>
            <person name="Cuomo C."/>
            <person name="de Hoog S."/>
            <person name="Gorbushina A."/>
            <person name="Stielow B."/>
            <person name="Teixiera M."/>
            <person name="Abouelleil A."/>
            <person name="Chapman S.B."/>
            <person name="Priest M."/>
            <person name="Young S.K."/>
            <person name="Wortman J."/>
            <person name="Nusbaum C."/>
            <person name="Birren B."/>
        </authorList>
    </citation>
    <scope>NUCLEOTIDE SEQUENCE [LARGE SCALE GENOMIC DNA]</scope>
    <source>
        <strain evidence="3 4">CBS 121828</strain>
    </source>
</reference>
<keyword evidence="2" id="KW-0472">Membrane</keyword>